<organism evidence="2 3">
    <name type="scientific">Hohenbuehelia grisea</name>
    <dbReference type="NCBI Taxonomy" id="104357"/>
    <lineage>
        <taxon>Eukaryota</taxon>
        <taxon>Fungi</taxon>
        <taxon>Dikarya</taxon>
        <taxon>Basidiomycota</taxon>
        <taxon>Agaricomycotina</taxon>
        <taxon>Agaricomycetes</taxon>
        <taxon>Agaricomycetidae</taxon>
        <taxon>Agaricales</taxon>
        <taxon>Pleurotineae</taxon>
        <taxon>Pleurotaceae</taxon>
        <taxon>Hohenbuehelia</taxon>
    </lineage>
</organism>
<reference evidence="3" key="1">
    <citation type="submission" date="2024-06" db="EMBL/GenBank/DDBJ databases">
        <title>Multi-omics analyses provide insights into the biosynthesis of the anticancer antibiotic pleurotin in Hohenbuehelia grisea.</title>
        <authorList>
            <person name="Weaver J.A."/>
            <person name="Alberti F."/>
        </authorList>
    </citation>
    <scope>NUCLEOTIDE SEQUENCE [LARGE SCALE GENOMIC DNA]</scope>
    <source>
        <strain evidence="3">T-177</strain>
    </source>
</reference>
<name>A0ABR3K1G8_9AGAR</name>
<dbReference type="EMBL" id="JASNQZ010000001">
    <property type="protein sequence ID" value="KAL0961138.1"/>
    <property type="molecule type" value="Genomic_DNA"/>
</dbReference>
<sequence>MGCNTKDSAQKIRIMCRSDEASSGCQYLGAAENPVGKVIRVPRNCSPVPFVRVANIAVSKRQKISNAARNKLLDKSMPSKVYDLEFDTNYNKISTHKGGVSFAFVSRMAENPKGNPGHTNDEDSDGNGDDGDDDDDDGGSIFSKIAERLLSFAKESDKAAGRQIQNFAKTGEKAADDFIKSLRHDFVHPWNHTIDKTTNYALVEPTLQCEKVLPGRSSPRPTVDKVKRFGFGKGDPPSLTASTGLKVTLSTDVDLNIAGGILMKGRLAPVPKLEEFRFWNNINGTIEGTVKLAASLVGQFDSQDKLMVEVPIHGFNIPRILSMGPTLQFWVRGLATLDATYEQEIKFSYNFADVNMHYPSSPNHNDAGKITQDIKPVTFNVDHQATAKAEISVHLMPRLAFGVTVLGEATNVFAELDAALTGGLTLEMPKKRLHPSSSTEKRFTEISRRGADEEGALQILTDYGLEGCARISGTLAFNFGARIPIILGLIDNDPTRKAEIYKTEPYYFLNDCTKGASEKAKAIKAIEPPTPSENREKRSIRGLLDETDVLTRRAMVPNGTHRLKAFLKGKCKKSIGKANMASIYRNGRKARSRT</sequence>
<feature type="region of interest" description="Disordered" evidence="1">
    <location>
        <begin position="109"/>
        <end position="138"/>
    </location>
</feature>
<gene>
    <name evidence="2" type="ORF">HGRIS_006110</name>
</gene>
<evidence type="ECO:0000256" key="1">
    <source>
        <dbReference type="SAM" id="MobiDB-lite"/>
    </source>
</evidence>
<accession>A0ABR3K1G8</accession>
<feature type="compositionally biased region" description="Acidic residues" evidence="1">
    <location>
        <begin position="122"/>
        <end position="138"/>
    </location>
</feature>
<dbReference type="Proteomes" id="UP001556367">
    <property type="component" value="Unassembled WGS sequence"/>
</dbReference>
<evidence type="ECO:0000313" key="2">
    <source>
        <dbReference type="EMBL" id="KAL0961138.1"/>
    </source>
</evidence>
<comment type="caution">
    <text evidence="2">The sequence shown here is derived from an EMBL/GenBank/DDBJ whole genome shotgun (WGS) entry which is preliminary data.</text>
</comment>
<protein>
    <submittedName>
        <fullName evidence="2">Uncharacterized protein</fullName>
    </submittedName>
</protein>
<proteinExistence type="predicted"/>
<keyword evidence="3" id="KW-1185">Reference proteome</keyword>
<evidence type="ECO:0000313" key="3">
    <source>
        <dbReference type="Proteomes" id="UP001556367"/>
    </source>
</evidence>